<dbReference type="GO" id="GO:0005634">
    <property type="term" value="C:nucleus"/>
    <property type="evidence" value="ECO:0007669"/>
    <property type="project" value="UniProtKB-SubCell"/>
</dbReference>
<dbReference type="Pfam" id="PF07716">
    <property type="entry name" value="bZIP_2"/>
    <property type="match status" value="1"/>
</dbReference>
<feature type="compositionally biased region" description="Basic and acidic residues" evidence="5">
    <location>
        <begin position="133"/>
        <end position="145"/>
    </location>
</feature>
<accession>A0AA37GLY3</accession>
<dbReference type="AlphaFoldDB" id="A0AA37GLY3"/>
<name>A0AA37GLY3_9PEZI</name>
<evidence type="ECO:0000256" key="5">
    <source>
        <dbReference type="SAM" id="MobiDB-lite"/>
    </source>
</evidence>
<keyword evidence="2" id="KW-0805">Transcription regulation</keyword>
<dbReference type="GO" id="GO:0003700">
    <property type="term" value="F:DNA-binding transcription factor activity"/>
    <property type="evidence" value="ECO:0007669"/>
    <property type="project" value="InterPro"/>
</dbReference>
<dbReference type="PROSITE" id="PS50217">
    <property type="entry name" value="BZIP"/>
    <property type="match status" value="1"/>
</dbReference>
<reference evidence="7 8" key="1">
    <citation type="submission" date="2021-07" db="EMBL/GenBank/DDBJ databases">
        <title>Genome data of Colletotrichum spaethianum.</title>
        <authorList>
            <person name="Utami Y.D."/>
            <person name="Hiruma K."/>
        </authorList>
    </citation>
    <scope>NUCLEOTIDE SEQUENCE [LARGE SCALE GENOMIC DNA]</scope>
    <source>
        <strain evidence="7 8">MAFF 242679</strain>
    </source>
</reference>
<evidence type="ECO:0000256" key="2">
    <source>
        <dbReference type="ARBA" id="ARBA00023015"/>
    </source>
</evidence>
<evidence type="ECO:0000256" key="1">
    <source>
        <dbReference type="ARBA" id="ARBA00004123"/>
    </source>
</evidence>
<evidence type="ECO:0000259" key="6">
    <source>
        <dbReference type="PROSITE" id="PS50217"/>
    </source>
</evidence>
<evidence type="ECO:0000313" key="8">
    <source>
        <dbReference type="Proteomes" id="UP001055172"/>
    </source>
</evidence>
<dbReference type="PANTHER" id="PTHR19304">
    <property type="entry name" value="CYCLIC-AMP RESPONSE ELEMENT BINDING PROTEIN"/>
    <property type="match status" value="1"/>
</dbReference>
<dbReference type="EMBL" id="BPPX01000010">
    <property type="protein sequence ID" value="GJC82877.1"/>
    <property type="molecule type" value="Genomic_DNA"/>
</dbReference>
<evidence type="ECO:0000313" key="7">
    <source>
        <dbReference type="EMBL" id="GJC82877.1"/>
    </source>
</evidence>
<organism evidence="7 8">
    <name type="scientific">Colletotrichum liriopes</name>
    <dbReference type="NCBI Taxonomy" id="708192"/>
    <lineage>
        <taxon>Eukaryota</taxon>
        <taxon>Fungi</taxon>
        <taxon>Dikarya</taxon>
        <taxon>Ascomycota</taxon>
        <taxon>Pezizomycotina</taxon>
        <taxon>Sordariomycetes</taxon>
        <taxon>Hypocreomycetidae</taxon>
        <taxon>Glomerellales</taxon>
        <taxon>Glomerellaceae</taxon>
        <taxon>Colletotrichum</taxon>
        <taxon>Colletotrichum spaethianum species complex</taxon>
    </lineage>
</organism>
<dbReference type="SMART" id="SM00338">
    <property type="entry name" value="BRLZ"/>
    <property type="match status" value="1"/>
</dbReference>
<keyword evidence="4" id="KW-0539">Nucleus</keyword>
<evidence type="ECO:0000256" key="3">
    <source>
        <dbReference type="ARBA" id="ARBA00023163"/>
    </source>
</evidence>
<feature type="region of interest" description="Disordered" evidence="5">
    <location>
        <begin position="80"/>
        <end position="218"/>
    </location>
</feature>
<keyword evidence="8" id="KW-1185">Reference proteome</keyword>
<comment type="caution">
    <text evidence="7">The sequence shown here is derived from an EMBL/GenBank/DDBJ whole genome shotgun (WGS) entry which is preliminary data.</text>
</comment>
<dbReference type="SUPFAM" id="SSF57959">
    <property type="entry name" value="Leucine zipper domain"/>
    <property type="match status" value="1"/>
</dbReference>
<comment type="subcellular location">
    <subcellularLocation>
        <location evidence="1">Nucleus</location>
    </subcellularLocation>
</comment>
<proteinExistence type="predicted"/>
<dbReference type="Proteomes" id="UP001055172">
    <property type="component" value="Unassembled WGS sequence"/>
</dbReference>
<protein>
    <submittedName>
        <fullName evidence="7">Cyclic AMP-responsive element-binding protein 5</fullName>
    </submittedName>
</protein>
<dbReference type="CDD" id="cd14687">
    <property type="entry name" value="bZIP_ATF2"/>
    <property type="match status" value="1"/>
</dbReference>
<keyword evidence="3" id="KW-0804">Transcription</keyword>
<feature type="compositionally biased region" description="Acidic residues" evidence="5">
    <location>
        <begin position="193"/>
        <end position="208"/>
    </location>
</feature>
<dbReference type="InterPro" id="IPR004827">
    <property type="entry name" value="bZIP"/>
</dbReference>
<dbReference type="Gene3D" id="1.20.5.170">
    <property type="match status" value="1"/>
</dbReference>
<gene>
    <name evidence="7" type="ORF">ColLi_05715</name>
</gene>
<feature type="domain" description="BZIP" evidence="6">
    <location>
        <begin position="216"/>
        <end position="279"/>
    </location>
</feature>
<dbReference type="InterPro" id="IPR051027">
    <property type="entry name" value="bZIP_transcription_factors"/>
</dbReference>
<evidence type="ECO:0000256" key="4">
    <source>
        <dbReference type="ARBA" id="ARBA00023242"/>
    </source>
</evidence>
<feature type="compositionally biased region" description="Low complexity" evidence="5">
    <location>
        <begin position="96"/>
        <end position="105"/>
    </location>
</feature>
<dbReference type="PROSITE" id="PS00036">
    <property type="entry name" value="BZIP_BASIC"/>
    <property type="match status" value="1"/>
</dbReference>
<dbReference type="InterPro" id="IPR046347">
    <property type="entry name" value="bZIP_sf"/>
</dbReference>
<sequence length="313" mass="34811">MAEPRHMPLPMYATPPGQTPFVSPTDEYHLCQQWPGWECQMLEPVFSSGNSAASISSVQWDAERQSHQSFEATTPAADYSTANWAPQPGDWPPYQPQQQHLQPPQSAVFSPPHQWPAPACSPFTMAPVWQPPPDRRNRPEPERRATATKKKATKPTREATDPRLSSTAQHRPKKARVGAGCEPSPASSLSNDENAEWAEDDVEGEDSDASPAPPGLDRKKTYRVKNRAAAKRCREKTKQYEVDLANKEKQVTQERMYLDACVTALKNEVLTLKNQILQHGSCDCEMIQGYIARTASTVSVAGHRVSAMPRRSA</sequence>